<accession>A0ABQ2JCS0</accession>
<gene>
    <name evidence="3" type="ORF">GCM10011349_05670</name>
</gene>
<sequence>MKLRRVLLMAATVMAASAAQADTLVDVARERLNDDVPIPMFKVDTSWPKLPDDLILGQVPGLSVDRNDNIWILTRPNSLDATETGLDSDPPIAVGCCKAPLHVMQFDQEGNLLRNWGGPDIAPGESTVTGKGPEAVETGNEQWPANVHGLFVDDAMTVWLGGNGNGDHVVLNFTMDGKFIRQIGRRQSTDGNGSLEFLGNPADIASNGESVLVADGYINKRIVEFDEGDLAFKQMWGAYGGAPDGGTRDEPFDQSQATSTGDGGANPESRSFGDIVHCVVRGPENTVYVCDRRNNRLQLFRETPSGIAFIKDIVIAPETGGTRTASDVAFSPDGTYVYVADMMNGRVWILLRETHQILGSFGRNGRYPGQFIWLHSVDVDSAGNVYTTEVNTGRRVQRFVFTGLAE</sequence>
<evidence type="ECO:0000313" key="3">
    <source>
        <dbReference type="EMBL" id="GGN42513.1"/>
    </source>
</evidence>
<dbReference type="SUPFAM" id="SSF63829">
    <property type="entry name" value="Calcium-dependent phosphotriesterase"/>
    <property type="match status" value="1"/>
</dbReference>
<comment type="caution">
    <text evidence="3">The sequence shown here is derived from an EMBL/GenBank/DDBJ whole genome shotgun (WGS) entry which is preliminary data.</text>
</comment>
<dbReference type="Proteomes" id="UP000605099">
    <property type="component" value="Unassembled WGS sequence"/>
</dbReference>
<dbReference type="PANTHER" id="PTHR24104:SF25">
    <property type="entry name" value="PROTEIN LIN-41"/>
    <property type="match status" value="1"/>
</dbReference>
<feature type="chain" id="PRO_5047284232" description="NHL repeat protein" evidence="2">
    <location>
        <begin position="22"/>
        <end position="406"/>
    </location>
</feature>
<proteinExistence type="predicted"/>
<dbReference type="EMBL" id="BMLK01000002">
    <property type="protein sequence ID" value="GGN42513.1"/>
    <property type="molecule type" value="Genomic_DNA"/>
</dbReference>
<evidence type="ECO:0008006" key="5">
    <source>
        <dbReference type="Google" id="ProtNLM"/>
    </source>
</evidence>
<evidence type="ECO:0000313" key="4">
    <source>
        <dbReference type="Proteomes" id="UP000605099"/>
    </source>
</evidence>
<organism evidence="3 4">
    <name type="scientific">Novosphingobium indicum</name>
    <dbReference type="NCBI Taxonomy" id="462949"/>
    <lineage>
        <taxon>Bacteria</taxon>
        <taxon>Pseudomonadati</taxon>
        <taxon>Pseudomonadota</taxon>
        <taxon>Alphaproteobacteria</taxon>
        <taxon>Sphingomonadales</taxon>
        <taxon>Sphingomonadaceae</taxon>
        <taxon>Novosphingobium</taxon>
    </lineage>
</organism>
<dbReference type="Gene3D" id="2.120.10.30">
    <property type="entry name" value="TolB, C-terminal domain"/>
    <property type="match status" value="1"/>
</dbReference>
<reference evidence="4" key="1">
    <citation type="journal article" date="2019" name="Int. J. Syst. Evol. Microbiol.">
        <title>The Global Catalogue of Microorganisms (GCM) 10K type strain sequencing project: providing services to taxonomists for standard genome sequencing and annotation.</title>
        <authorList>
            <consortium name="The Broad Institute Genomics Platform"/>
            <consortium name="The Broad Institute Genome Sequencing Center for Infectious Disease"/>
            <person name="Wu L."/>
            <person name="Ma J."/>
        </authorList>
    </citation>
    <scope>NUCLEOTIDE SEQUENCE [LARGE SCALE GENOMIC DNA]</scope>
    <source>
        <strain evidence="4">CGMCC 1.6784</strain>
    </source>
</reference>
<dbReference type="InterPro" id="IPR011042">
    <property type="entry name" value="6-blade_b-propeller_TolB-like"/>
</dbReference>
<dbReference type="PANTHER" id="PTHR24104">
    <property type="entry name" value="E3 UBIQUITIN-PROTEIN LIGASE NHLRC1-RELATED"/>
    <property type="match status" value="1"/>
</dbReference>
<keyword evidence="2" id="KW-0732">Signal</keyword>
<protein>
    <recommendedName>
        <fullName evidence="5">NHL repeat protein</fullName>
    </recommendedName>
</protein>
<feature type="region of interest" description="Disordered" evidence="1">
    <location>
        <begin position="243"/>
        <end position="269"/>
    </location>
</feature>
<feature type="signal peptide" evidence="2">
    <location>
        <begin position="1"/>
        <end position="21"/>
    </location>
</feature>
<evidence type="ECO:0000256" key="2">
    <source>
        <dbReference type="SAM" id="SignalP"/>
    </source>
</evidence>
<evidence type="ECO:0000256" key="1">
    <source>
        <dbReference type="SAM" id="MobiDB-lite"/>
    </source>
</evidence>
<name>A0ABQ2JCS0_9SPHN</name>
<keyword evidence="4" id="KW-1185">Reference proteome</keyword>
<dbReference type="RefSeq" id="WP_188818049.1">
    <property type="nucleotide sequence ID" value="NZ_BMLK01000002.1"/>
</dbReference>
<dbReference type="InterPro" id="IPR050952">
    <property type="entry name" value="TRIM-NHL_E3_ligases"/>
</dbReference>